<feature type="transmembrane region" description="Helical" evidence="2">
    <location>
        <begin position="263"/>
        <end position="289"/>
    </location>
</feature>
<gene>
    <name evidence="4" type="ORF">HARCEL1_05495</name>
</gene>
<evidence type="ECO:0000313" key="5">
    <source>
        <dbReference type="Proteomes" id="UP000244727"/>
    </source>
</evidence>
<feature type="region of interest" description="Disordered" evidence="1">
    <location>
        <begin position="313"/>
        <end position="346"/>
    </location>
</feature>
<feature type="compositionally biased region" description="Acidic residues" evidence="1">
    <location>
        <begin position="337"/>
        <end position="346"/>
    </location>
</feature>
<keyword evidence="5" id="KW-1185">Reference proteome</keyword>
<keyword evidence="4" id="KW-0808">Transferase</keyword>
<evidence type="ECO:0000256" key="2">
    <source>
        <dbReference type="SAM" id="Phobius"/>
    </source>
</evidence>
<dbReference type="KEGG" id="harc:HARCEL1_05495"/>
<dbReference type="AlphaFoldDB" id="A0A2R4X098"/>
<accession>A0A2R4X098</accession>
<dbReference type="InterPro" id="IPR001173">
    <property type="entry name" value="Glyco_trans_2-like"/>
</dbReference>
<reference evidence="4 5" key="1">
    <citation type="submission" date="2018-04" db="EMBL/GenBank/DDBJ databases">
        <title>Halococcoides cellulosivorans gen. nov., sp. nov., an extremely halophilic cellulose-utilizing haloarchaeon from hypersaline lakes.</title>
        <authorList>
            <person name="Sorokin D.Y."/>
            <person name="Toshchakov S.V."/>
            <person name="Samarov N.I."/>
            <person name="Korzhenkov A."/>
            <person name="Kublanov I.V."/>
        </authorList>
    </citation>
    <scope>NUCLEOTIDE SEQUENCE [LARGE SCALE GENOMIC DNA]</scope>
    <source>
        <strain evidence="4 5">HArcel1</strain>
    </source>
</reference>
<dbReference type="InterPro" id="IPR029044">
    <property type="entry name" value="Nucleotide-diphossugar_trans"/>
</dbReference>
<dbReference type="PANTHER" id="PTHR48090">
    <property type="entry name" value="UNDECAPRENYL-PHOSPHATE 4-DEOXY-4-FORMAMIDO-L-ARABINOSE TRANSFERASE-RELATED"/>
    <property type="match status" value="1"/>
</dbReference>
<proteinExistence type="predicted"/>
<feature type="transmembrane region" description="Helical" evidence="2">
    <location>
        <begin position="229"/>
        <end position="251"/>
    </location>
</feature>
<dbReference type="SUPFAM" id="SSF53448">
    <property type="entry name" value="Nucleotide-diphospho-sugar transferases"/>
    <property type="match status" value="1"/>
</dbReference>
<dbReference type="RefSeq" id="WP_108381564.1">
    <property type="nucleotide sequence ID" value="NZ_CP028858.1"/>
</dbReference>
<protein>
    <submittedName>
        <fullName evidence="4">TIGR04182 family glycosyltransferase</fullName>
    </submittedName>
</protein>
<evidence type="ECO:0000256" key="1">
    <source>
        <dbReference type="SAM" id="MobiDB-lite"/>
    </source>
</evidence>
<evidence type="ECO:0000259" key="3">
    <source>
        <dbReference type="Pfam" id="PF00535"/>
    </source>
</evidence>
<organism evidence="4 5">
    <name type="scientific">Halococcoides cellulosivorans</name>
    <dbReference type="NCBI Taxonomy" id="1679096"/>
    <lineage>
        <taxon>Archaea</taxon>
        <taxon>Methanobacteriati</taxon>
        <taxon>Methanobacteriota</taxon>
        <taxon>Stenosarchaea group</taxon>
        <taxon>Halobacteria</taxon>
        <taxon>Halobacteriales</taxon>
        <taxon>Haloarculaceae</taxon>
        <taxon>Halococcoides</taxon>
    </lineage>
</organism>
<keyword evidence="2" id="KW-0472">Membrane</keyword>
<dbReference type="Pfam" id="PF00535">
    <property type="entry name" value="Glycos_transf_2"/>
    <property type="match status" value="1"/>
</dbReference>
<dbReference type="PANTHER" id="PTHR48090:SF7">
    <property type="entry name" value="RFBJ PROTEIN"/>
    <property type="match status" value="1"/>
</dbReference>
<dbReference type="EMBL" id="CP028858">
    <property type="protein sequence ID" value="AWB27195.1"/>
    <property type="molecule type" value="Genomic_DNA"/>
</dbReference>
<dbReference type="InterPro" id="IPR050256">
    <property type="entry name" value="Glycosyltransferase_2"/>
</dbReference>
<dbReference type="CDD" id="cd04179">
    <property type="entry name" value="DPM_DPG-synthase_like"/>
    <property type="match status" value="1"/>
</dbReference>
<keyword evidence="2" id="KW-0812">Transmembrane</keyword>
<dbReference type="GeneID" id="36511940"/>
<evidence type="ECO:0000313" key="4">
    <source>
        <dbReference type="EMBL" id="AWB27195.1"/>
    </source>
</evidence>
<feature type="domain" description="Glycosyltransferase 2-like" evidence="3">
    <location>
        <begin position="8"/>
        <end position="159"/>
    </location>
</feature>
<name>A0A2R4X098_9EURY</name>
<keyword evidence="2" id="KW-1133">Transmembrane helix</keyword>
<dbReference type="GO" id="GO:0016757">
    <property type="term" value="F:glycosyltransferase activity"/>
    <property type="evidence" value="ECO:0007669"/>
    <property type="project" value="InterPro"/>
</dbReference>
<sequence length="346" mass="37487">MPDRSDVCVLVPTYNESGAIEQVVTGFRDAGYETVLVIDGGSTDGTQSIAESAGARVIEQSGSGKGQAVREAIDHIEAPYILMVDGDATYRPEDADAMVEPLFEGRADHVVGDRFADMERGAMTRLNRAGNWLINHAFRAIHGRDLGDILSGYRAFTRASIERLSLSADGFGIETEMAVECIKHDLRTAVVPIRYECRPTEAETNLRPIRDGAVIGLTLYQMARTSNPLFYFGSLGLMTSTAGAGVGLYVAVEWITRSITHEIMAVLAAMGIIFGVQLLMFAVLSDVIVTLHRERMRRFEDLAARLDRLTGADARASTVEPPAFDGGQSDGDRSDDGSESTDDSAE</sequence>
<dbReference type="InterPro" id="IPR026456">
    <property type="entry name" value="GCTrfase_AglJ"/>
</dbReference>
<dbReference type="Gene3D" id="3.90.550.10">
    <property type="entry name" value="Spore Coat Polysaccharide Biosynthesis Protein SpsA, Chain A"/>
    <property type="match status" value="1"/>
</dbReference>
<dbReference type="Proteomes" id="UP000244727">
    <property type="component" value="Chromosome"/>
</dbReference>
<dbReference type="NCBIfam" id="TIGR04182">
    <property type="entry name" value="glyco_TIGR04182"/>
    <property type="match status" value="1"/>
</dbReference>